<accession>A0AAV7GGG3</accession>
<evidence type="ECO:0000313" key="2">
    <source>
        <dbReference type="Proteomes" id="UP000775213"/>
    </source>
</evidence>
<evidence type="ECO:0000313" key="1">
    <source>
        <dbReference type="EMBL" id="KAH0455320.1"/>
    </source>
</evidence>
<proteinExistence type="predicted"/>
<gene>
    <name evidence="1" type="ORF">IEQ34_015352</name>
</gene>
<reference evidence="1 2" key="1">
    <citation type="journal article" date="2021" name="Hortic Res">
        <title>Chromosome-scale assembly of the Dendrobium chrysotoxum genome enhances the understanding of orchid evolution.</title>
        <authorList>
            <person name="Zhang Y."/>
            <person name="Zhang G.Q."/>
            <person name="Zhang D."/>
            <person name="Liu X.D."/>
            <person name="Xu X.Y."/>
            <person name="Sun W.H."/>
            <person name="Yu X."/>
            <person name="Zhu X."/>
            <person name="Wang Z.W."/>
            <person name="Zhao X."/>
            <person name="Zhong W.Y."/>
            <person name="Chen H."/>
            <person name="Yin W.L."/>
            <person name="Huang T."/>
            <person name="Niu S.C."/>
            <person name="Liu Z.J."/>
        </authorList>
    </citation>
    <scope>NUCLEOTIDE SEQUENCE [LARGE SCALE GENOMIC DNA]</scope>
    <source>
        <strain evidence="1">Lindl</strain>
    </source>
</reference>
<sequence>MSACIALRQVSRSVGGNSFNLLSFRRQSTMFLQAPLIDSPNLLAIVKIASVAILGFTSFEKLKTISSAVAYGLSSVVYLHKEDNSSSRMSSKPYLAIRAMENSPSMHSWSTFSSSVCSKMTQRVATDKPEMVLKTSRQSLCL</sequence>
<dbReference type="Proteomes" id="UP000775213">
    <property type="component" value="Unassembled WGS sequence"/>
</dbReference>
<protein>
    <submittedName>
        <fullName evidence="1">Uncharacterized protein</fullName>
    </submittedName>
</protein>
<keyword evidence="2" id="KW-1185">Reference proteome</keyword>
<organism evidence="1 2">
    <name type="scientific">Dendrobium chrysotoxum</name>
    <name type="common">Orchid</name>
    <dbReference type="NCBI Taxonomy" id="161865"/>
    <lineage>
        <taxon>Eukaryota</taxon>
        <taxon>Viridiplantae</taxon>
        <taxon>Streptophyta</taxon>
        <taxon>Embryophyta</taxon>
        <taxon>Tracheophyta</taxon>
        <taxon>Spermatophyta</taxon>
        <taxon>Magnoliopsida</taxon>
        <taxon>Liliopsida</taxon>
        <taxon>Asparagales</taxon>
        <taxon>Orchidaceae</taxon>
        <taxon>Epidendroideae</taxon>
        <taxon>Malaxideae</taxon>
        <taxon>Dendrobiinae</taxon>
        <taxon>Dendrobium</taxon>
    </lineage>
</organism>
<name>A0AAV7GGG3_DENCH</name>
<dbReference type="EMBL" id="JAGFBR010000014">
    <property type="protein sequence ID" value="KAH0455320.1"/>
    <property type="molecule type" value="Genomic_DNA"/>
</dbReference>
<dbReference type="AlphaFoldDB" id="A0AAV7GGG3"/>
<comment type="caution">
    <text evidence="1">The sequence shown here is derived from an EMBL/GenBank/DDBJ whole genome shotgun (WGS) entry which is preliminary data.</text>
</comment>